<dbReference type="KEGG" id="bba:Bd2039"/>
<reference evidence="1 2" key="1">
    <citation type="journal article" date="2004" name="Science">
        <title>A predator unmasked: life cycle of Bdellovibrio bacteriovorus from a genomic perspective.</title>
        <authorList>
            <person name="Rendulic S."/>
            <person name="Jagtap P."/>
            <person name="Rosinus A."/>
            <person name="Eppinger M."/>
            <person name="Baar C."/>
            <person name="Lanz C."/>
            <person name="Keller H."/>
            <person name="Lambert C."/>
            <person name="Evans K.J."/>
            <person name="Goesmann A."/>
            <person name="Meyer F."/>
            <person name="Sockett R.E."/>
            <person name="Schuster S.C."/>
        </authorList>
    </citation>
    <scope>NUCLEOTIDE SEQUENCE [LARGE SCALE GENOMIC DNA]</scope>
    <source>
        <strain evidence="2">ATCC 15356 / DSM 50701 / NCIMB 9529 / HD100</strain>
    </source>
</reference>
<dbReference type="GeneID" id="93012986"/>
<accession>Q6MLH2</accession>
<dbReference type="AlphaFoldDB" id="Q6MLH2"/>
<proteinExistence type="predicted"/>
<evidence type="ECO:0000313" key="2">
    <source>
        <dbReference type="Proteomes" id="UP000008080"/>
    </source>
</evidence>
<keyword evidence="2" id="KW-1185">Reference proteome</keyword>
<name>Q6MLH2_BDEBA</name>
<gene>
    <name evidence="1" type="ordered locus">Bd2039</name>
</gene>
<dbReference type="EMBL" id="BX842651">
    <property type="protein sequence ID" value="CAE79885.1"/>
    <property type="molecule type" value="Genomic_DNA"/>
</dbReference>
<protein>
    <submittedName>
        <fullName evidence="1">Uncharacterized protein</fullName>
    </submittedName>
</protein>
<dbReference type="HOGENOM" id="CLU_1507785_0_0_7"/>
<organism evidence="1 2">
    <name type="scientific">Bdellovibrio bacteriovorus (strain ATCC 15356 / DSM 50701 / NCIMB 9529 / HD100)</name>
    <dbReference type="NCBI Taxonomy" id="264462"/>
    <lineage>
        <taxon>Bacteria</taxon>
        <taxon>Pseudomonadati</taxon>
        <taxon>Bdellovibrionota</taxon>
        <taxon>Bdellovibrionia</taxon>
        <taxon>Bdellovibrionales</taxon>
        <taxon>Pseudobdellovibrionaceae</taxon>
        <taxon>Bdellovibrio</taxon>
    </lineage>
</organism>
<dbReference type="RefSeq" id="WP_011164487.1">
    <property type="nucleotide sequence ID" value="NC_005363.1"/>
</dbReference>
<evidence type="ECO:0000313" key="1">
    <source>
        <dbReference type="EMBL" id="CAE79885.1"/>
    </source>
</evidence>
<dbReference type="Proteomes" id="UP000008080">
    <property type="component" value="Chromosome"/>
</dbReference>
<dbReference type="STRING" id="264462.Bd2039"/>
<sequence length="178" mass="19721">MKFKWKIALWIVIVAGLLLGLRYCYYGSLLGTCVYTEEIQAVPAQFSSAKVRLIRPAAVLRGIDKEYQCLAEMGAITNKIVEAKHASHYRYQIENLQTETVDAGSNLDFEIVKMIAVTKHGIKTLDSGSGPIEHLILKDQHGNLYEVATVSLGLNAGDEYLKAITSDGQEIFLNPEAF</sequence>